<dbReference type="EMBL" id="JACHOU010000005">
    <property type="protein sequence ID" value="MBB6354791.1"/>
    <property type="molecule type" value="Genomic_DNA"/>
</dbReference>
<accession>A0A7X0F7X8</accession>
<feature type="domain" description="Hemerythrin-like" evidence="1">
    <location>
        <begin position="18"/>
        <end position="140"/>
    </location>
</feature>
<gene>
    <name evidence="2" type="ORF">GGR00_002587</name>
</gene>
<protein>
    <submittedName>
        <fullName evidence="2">Hemerythrin-like domain-containing protein</fullName>
    </submittedName>
</protein>
<sequence>MSDPNSTAGFTELHRLYRATLQICDSLEAVADSLPRPDRRLCRQIAAELKPAIEAANRLEEEILFPAALGRLPAAGTGATIDRLRLEHAQDNAAADEIVRILVGLSRGGGKRSWDAIGYMLRAYFLAVRRHVACEQNLLAALRTTSCPD</sequence>
<organism evidence="2 3">
    <name type="scientific">Aminobacter aganoensis</name>
    <dbReference type="NCBI Taxonomy" id="83264"/>
    <lineage>
        <taxon>Bacteria</taxon>
        <taxon>Pseudomonadati</taxon>
        <taxon>Pseudomonadota</taxon>
        <taxon>Alphaproteobacteria</taxon>
        <taxon>Hyphomicrobiales</taxon>
        <taxon>Phyllobacteriaceae</taxon>
        <taxon>Aminobacter</taxon>
    </lineage>
</organism>
<reference evidence="2 3" key="1">
    <citation type="submission" date="2020-08" db="EMBL/GenBank/DDBJ databases">
        <title>Genomic Encyclopedia of Type Strains, Phase IV (KMG-IV): sequencing the most valuable type-strain genomes for metagenomic binning, comparative biology and taxonomic classification.</title>
        <authorList>
            <person name="Goeker M."/>
        </authorList>
    </citation>
    <scope>NUCLEOTIDE SEQUENCE [LARGE SCALE GENOMIC DNA]</scope>
    <source>
        <strain evidence="2 3">DSM 7051</strain>
    </source>
</reference>
<dbReference type="Gene3D" id="1.20.120.520">
    <property type="entry name" value="nmb1532 protein domain like"/>
    <property type="match status" value="1"/>
</dbReference>
<evidence type="ECO:0000313" key="2">
    <source>
        <dbReference type="EMBL" id="MBB6354791.1"/>
    </source>
</evidence>
<dbReference type="RefSeq" id="WP_184699607.1">
    <property type="nucleotide sequence ID" value="NZ_BAABEG010000001.1"/>
</dbReference>
<dbReference type="Pfam" id="PF01814">
    <property type="entry name" value="Hemerythrin"/>
    <property type="match status" value="1"/>
</dbReference>
<keyword evidence="3" id="KW-1185">Reference proteome</keyword>
<dbReference type="InterPro" id="IPR012312">
    <property type="entry name" value="Hemerythrin-like"/>
</dbReference>
<dbReference type="Proteomes" id="UP000536262">
    <property type="component" value="Unassembled WGS sequence"/>
</dbReference>
<comment type="caution">
    <text evidence="2">The sequence shown here is derived from an EMBL/GenBank/DDBJ whole genome shotgun (WGS) entry which is preliminary data.</text>
</comment>
<proteinExistence type="predicted"/>
<name>A0A7X0F7X8_9HYPH</name>
<evidence type="ECO:0000259" key="1">
    <source>
        <dbReference type="Pfam" id="PF01814"/>
    </source>
</evidence>
<evidence type="ECO:0000313" key="3">
    <source>
        <dbReference type="Proteomes" id="UP000536262"/>
    </source>
</evidence>
<dbReference type="AlphaFoldDB" id="A0A7X0F7X8"/>